<comment type="catalytic activity">
    <reaction evidence="7 9">
        <text>N-(5-phospho-beta-D-ribosyl)anthranilate + diphosphate = 5-phospho-alpha-D-ribose 1-diphosphate + anthranilate</text>
        <dbReference type="Rhea" id="RHEA:11768"/>
        <dbReference type="ChEBI" id="CHEBI:16567"/>
        <dbReference type="ChEBI" id="CHEBI:18277"/>
        <dbReference type="ChEBI" id="CHEBI:33019"/>
        <dbReference type="ChEBI" id="CHEBI:58017"/>
        <dbReference type="EC" id="2.4.2.18"/>
    </reaction>
</comment>
<dbReference type="GO" id="GO:0005829">
    <property type="term" value="C:cytosol"/>
    <property type="evidence" value="ECO:0007669"/>
    <property type="project" value="TreeGrafter"/>
</dbReference>
<dbReference type="GO" id="GO:0000287">
    <property type="term" value="F:magnesium ion binding"/>
    <property type="evidence" value="ECO:0007669"/>
    <property type="project" value="UniProtKB-UniRule"/>
</dbReference>
<evidence type="ECO:0000256" key="3">
    <source>
        <dbReference type="ARBA" id="ARBA00022676"/>
    </source>
</evidence>
<dbReference type="InterPro" id="IPR000312">
    <property type="entry name" value="Glycosyl_Trfase_fam3"/>
</dbReference>
<dbReference type="GO" id="GO:0000162">
    <property type="term" value="P:L-tryptophan biosynthetic process"/>
    <property type="evidence" value="ECO:0007669"/>
    <property type="project" value="UniProtKB-UniRule"/>
</dbReference>
<dbReference type="GO" id="GO:0004048">
    <property type="term" value="F:anthranilate phosphoribosyltransferase activity"/>
    <property type="evidence" value="ECO:0007669"/>
    <property type="project" value="UniProtKB-UniRule"/>
</dbReference>
<name>A0A2S3ZWQ7_ARTGL</name>
<evidence type="ECO:0000256" key="6">
    <source>
        <dbReference type="ARBA" id="ARBA00023141"/>
    </source>
</evidence>
<comment type="similarity">
    <text evidence="8">In the C-terminal section; belongs to the anthranilate phosphoribosyltransferase family.</text>
</comment>
<evidence type="ECO:0000256" key="7">
    <source>
        <dbReference type="ARBA" id="ARBA00052328"/>
    </source>
</evidence>
<feature type="binding site" evidence="9">
    <location>
        <position position="252"/>
    </location>
    <ligand>
        <name>Mg(2+)</name>
        <dbReference type="ChEBI" id="CHEBI:18420"/>
        <label>1</label>
    </ligand>
</feature>
<evidence type="ECO:0000259" key="10">
    <source>
        <dbReference type="Pfam" id="PF00591"/>
    </source>
</evidence>
<dbReference type="Proteomes" id="UP000237061">
    <property type="component" value="Unassembled WGS sequence"/>
</dbReference>
<feature type="binding site" evidence="9">
    <location>
        <position position="251"/>
    </location>
    <ligand>
        <name>Mg(2+)</name>
        <dbReference type="ChEBI" id="CHEBI:18420"/>
        <label>2</label>
    </ligand>
</feature>
<evidence type="ECO:0000256" key="9">
    <source>
        <dbReference type="HAMAP-Rule" id="MF_00211"/>
    </source>
</evidence>
<dbReference type="PANTHER" id="PTHR43285:SF2">
    <property type="entry name" value="ANTHRANILATE PHOSPHORIBOSYLTRANSFERASE"/>
    <property type="match status" value="1"/>
</dbReference>
<evidence type="ECO:0000256" key="4">
    <source>
        <dbReference type="ARBA" id="ARBA00022679"/>
    </source>
</evidence>
<dbReference type="EMBL" id="PPXC01000007">
    <property type="protein sequence ID" value="POH73504.1"/>
    <property type="molecule type" value="Genomic_DNA"/>
</dbReference>
<dbReference type="NCBIfam" id="TIGR01245">
    <property type="entry name" value="trpD"/>
    <property type="match status" value="1"/>
</dbReference>
<comment type="subunit">
    <text evidence="9">Homodimer.</text>
</comment>
<keyword evidence="2 9" id="KW-0028">Amino-acid biosynthesis</keyword>
<dbReference type="Pfam" id="PF02885">
    <property type="entry name" value="Glycos_trans_3N"/>
    <property type="match status" value="1"/>
</dbReference>
<feature type="domain" description="Glycosyl transferase family 3" evidence="10">
    <location>
        <begin position="100"/>
        <end position="355"/>
    </location>
</feature>
<keyword evidence="13" id="KW-1185">Reference proteome</keyword>
<protein>
    <recommendedName>
        <fullName evidence="9">Anthranilate phosphoribosyltransferase</fullName>
        <ecNumber evidence="9">2.4.2.18</ecNumber>
    </recommendedName>
</protein>
<feature type="binding site" evidence="9">
    <location>
        <position position="193"/>
    </location>
    <ligand>
        <name>anthranilate</name>
        <dbReference type="ChEBI" id="CHEBI:16567"/>
        <label>2</label>
    </ligand>
</feature>
<proteinExistence type="inferred from homology"/>
<organism evidence="12 13">
    <name type="scientific">Arthrobacter glacialis</name>
    <dbReference type="NCBI Taxonomy" id="1664"/>
    <lineage>
        <taxon>Bacteria</taxon>
        <taxon>Bacillati</taxon>
        <taxon>Actinomycetota</taxon>
        <taxon>Actinomycetes</taxon>
        <taxon>Micrococcales</taxon>
        <taxon>Micrococcaceae</taxon>
        <taxon>Arthrobacter</taxon>
    </lineage>
</organism>
<feature type="domain" description="Glycosyl transferase family 3 N-terminal" evidence="11">
    <location>
        <begin position="32"/>
        <end position="93"/>
    </location>
</feature>
<dbReference type="SUPFAM" id="SSF47648">
    <property type="entry name" value="Nucleoside phosphorylase/phosphoribosyltransferase N-terminal domain"/>
    <property type="match status" value="1"/>
</dbReference>
<feature type="binding site" evidence="9">
    <location>
        <position position="115"/>
    </location>
    <ligand>
        <name>5-phospho-alpha-D-ribose 1-diphosphate</name>
        <dbReference type="ChEBI" id="CHEBI:58017"/>
    </ligand>
</feature>
<dbReference type="FunFam" id="3.40.1030.10:FF:000002">
    <property type="entry name" value="Anthranilate phosphoribosyltransferase"/>
    <property type="match status" value="1"/>
</dbReference>
<dbReference type="EC" id="2.4.2.18" evidence="9"/>
<dbReference type="PANTHER" id="PTHR43285">
    <property type="entry name" value="ANTHRANILATE PHOSPHORIBOSYLTRANSFERASE"/>
    <property type="match status" value="1"/>
</dbReference>
<feature type="binding site" evidence="9">
    <location>
        <position position="138"/>
    </location>
    <ligand>
        <name>anthranilate</name>
        <dbReference type="ChEBI" id="CHEBI:16567"/>
        <label>1</label>
    </ligand>
</feature>
<comment type="caution">
    <text evidence="12">The sequence shown here is derived from an EMBL/GenBank/DDBJ whole genome shotgun (WGS) entry which is preliminary data.</text>
</comment>
<evidence type="ECO:0000313" key="12">
    <source>
        <dbReference type="EMBL" id="POH73504.1"/>
    </source>
</evidence>
<evidence type="ECO:0000256" key="8">
    <source>
        <dbReference type="ARBA" id="ARBA00061188"/>
    </source>
</evidence>
<evidence type="ECO:0000259" key="11">
    <source>
        <dbReference type="Pfam" id="PF02885"/>
    </source>
</evidence>
<evidence type="ECO:0000256" key="5">
    <source>
        <dbReference type="ARBA" id="ARBA00022822"/>
    </source>
</evidence>
<feature type="binding site" evidence="9">
    <location>
        <position position="107"/>
    </location>
    <ligand>
        <name>5-phospho-alpha-D-ribose 1-diphosphate</name>
        <dbReference type="ChEBI" id="CHEBI:58017"/>
    </ligand>
</feature>
<evidence type="ECO:0000256" key="2">
    <source>
        <dbReference type="ARBA" id="ARBA00022605"/>
    </source>
</evidence>
<dbReference type="Gene3D" id="1.20.970.10">
    <property type="entry name" value="Transferase, Pyrimidine Nucleoside Phosphorylase, Chain C"/>
    <property type="match status" value="1"/>
</dbReference>
<comment type="pathway">
    <text evidence="1 9">Amino-acid biosynthesis; L-tryptophan biosynthesis; L-tryptophan from chorismate: step 2/5.</text>
</comment>
<keyword evidence="3 9" id="KW-0328">Glycosyltransferase</keyword>
<dbReference type="InterPro" id="IPR036320">
    <property type="entry name" value="Glycosyl_Trfase_fam3_N_dom_sf"/>
</dbReference>
<keyword evidence="4 9" id="KW-0808">Transferase</keyword>
<dbReference type="HAMAP" id="MF_00211">
    <property type="entry name" value="TrpD"/>
    <property type="match status" value="1"/>
</dbReference>
<dbReference type="InterPro" id="IPR017459">
    <property type="entry name" value="Glycosyl_Trfase_fam3_N_dom"/>
</dbReference>
<feature type="binding site" evidence="9">
    <location>
        <begin position="117"/>
        <end position="120"/>
    </location>
    <ligand>
        <name>5-phospho-alpha-D-ribose 1-diphosphate</name>
        <dbReference type="ChEBI" id="CHEBI:58017"/>
    </ligand>
</feature>
<feature type="binding site" evidence="9">
    <location>
        <position position="119"/>
    </location>
    <ligand>
        <name>Mg(2+)</name>
        <dbReference type="ChEBI" id="CHEBI:18420"/>
        <label>1</label>
    </ligand>
</feature>
<dbReference type="SUPFAM" id="SSF52418">
    <property type="entry name" value="Nucleoside phosphorylase/phosphoribosyltransferase catalytic domain"/>
    <property type="match status" value="1"/>
</dbReference>
<evidence type="ECO:0000313" key="13">
    <source>
        <dbReference type="Proteomes" id="UP000237061"/>
    </source>
</evidence>
<gene>
    <name evidence="9 12" type="primary">trpD</name>
    <name evidence="12" type="ORF">CVS27_10895</name>
</gene>
<dbReference type="Gene3D" id="3.40.1030.10">
    <property type="entry name" value="Nucleoside phosphorylase/phosphoribosyltransferase catalytic domain"/>
    <property type="match status" value="1"/>
</dbReference>
<comment type="function">
    <text evidence="9">Catalyzes the transfer of the phosphoribosyl group of 5-phosphorylribose-1-pyrophosphate (PRPP) to anthranilate to yield N-(5'-phosphoribosyl)-anthranilate (PRA).</text>
</comment>
<keyword evidence="9" id="KW-0479">Metal-binding</keyword>
<dbReference type="UniPathway" id="UPA00035">
    <property type="reaction ID" value="UER00041"/>
</dbReference>
<comment type="similarity">
    <text evidence="9">Belongs to the anthranilate phosphoribosyltransferase family.</text>
</comment>
<feature type="binding site" evidence="9">
    <location>
        <position position="252"/>
    </location>
    <ligand>
        <name>Mg(2+)</name>
        <dbReference type="ChEBI" id="CHEBI:18420"/>
        <label>2</label>
    </ligand>
</feature>
<comment type="caution">
    <text evidence="9">Lacks conserved residue(s) required for the propagation of feature annotation.</text>
</comment>
<feature type="binding site" evidence="9">
    <location>
        <position position="107"/>
    </location>
    <ligand>
        <name>anthranilate</name>
        <dbReference type="ChEBI" id="CHEBI:16567"/>
        <label>1</label>
    </ligand>
</feature>
<accession>A0A2S3ZWQ7</accession>
<dbReference type="AlphaFoldDB" id="A0A2S3ZWQ7"/>
<keyword evidence="9" id="KW-0460">Magnesium</keyword>
<sequence>MVTFRRRRPISTNILRVNPLPNTVADTRTWPNLIAALIAKEDLSQDATQWAMNTIMAGNATDVQIAGFLVALRAKGETVAEVTGLVEAMLANARPMHVSTDALDIVGTGGDRLNTVNISTMASLVCAGAGATVVKHGNRASSSAAGSADVLESLGVRLDLSLEMVTRAASEVGITFCFANFFHPSMRHAAVARRQLGIPTAFNLLGPLTNPARVNASAIGVADARLAPLVAGVLAARNVRALVFRGSDGLDELTTTGTSTVWEVRDTLVTELAFDPLDIGIPRATIEELRGADAAFNASVVRRILDGERTPVRDAVVLNAAAGLVAYDQSASGTLVERMHFAAARAEAAIDGGAAANVLKNWVALSAEGAGE</sequence>
<keyword evidence="5 9" id="KW-0822">Tryptophan biosynthesis</keyword>
<comment type="cofactor">
    <cofactor evidence="9">
        <name>Mg(2+)</name>
        <dbReference type="ChEBI" id="CHEBI:18420"/>
    </cofactor>
    <text evidence="9">Binds 2 magnesium ions per monomer.</text>
</comment>
<dbReference type="InterPro" id="IPR005940">
    <property type="entry name" value="Anthranilate_Pribosyl_Tfrase"/>
</dbReference>
<feature type="binding site" evidence="9">
    <location>
        <begin position="110"/>
        <end position="111"/>
    </location>
    <ligand>
        <name>5-phospho-alpha-D-ribose 1-diphosphate</name>
        <dbReference type="ChEBI" id="CHEBI:58017"/>
    </ligand>
</feature>
<dbReference type="InterPro" id="IPR035902">
    <property type="entry name" value="Nuc_phospho_transferase"/>
</dbReference>
<feature type="binding site" evidence="9">
    <location>
        <position position="147"/>
    </location>
    <ligand>
        <name>5-phospho-alpha-D-ribose 1-diphosphate</name>
        <dbReference type="ChEBI" id="CHEBI:58017"/>
    </ligand>
</feature>
<feature type="binding site" evidence="9">
    <location>
        <begin position="135"/>
        <end position="143"/>
    </location>
    <ligand>
        <name>5-phospho-alpha-D-ribose 1-diphosphate</name>
        <dbReference type="ChEBI" id="CHEBI:58017"/>
    </ligand>
</feature>
<evidence type="ECO:0000256" key="1">
    <source>
        <dbReference type="ARBA" id="ARBA00004907"/>
    </source>
</evidence>
<reference evidence="12 13" key="1">
    <citation type="submission" date="2018-01" db="EMBL/GenBank/DDBJ databases">
        <title>Arthrobacter sp. nov., from glaciers in China.</title>
        <authorList>
            <person name="Liu Q."/>
            <person name="Xin Y.-H."/>
        </authorList>
    </citation>
    <scope>NUCLEOTIDE SEQUENCE [LARGE SCALE GENOMIC DNA]</scope>
    <source>
        <strain evidence="12 13">HLT2-12-2</strain>
    </source>
</reference>
<dbReference type="Pfam" id="PF00591">
    <property type="entry name" value="Glycos_transf_3"/>
    <property type="match status" value="1"/>
</dbReference>
<keyword evidence="6 9" id="KW-0057">Aromatic amino acid biosynthesis</keyword>